<dbReference type="HOGENOM" id="CLU_1877455_0_0_1"/>
<dbReference type="InterPro" id="IPR016186">
    <property type="entry name" value="C-type_lectin-like/link_sf"/>
</dbReference>
<dbReference type="CDD" id="cd00037">
    <property type="entry name" value="CLECT"/>
    <property type="match status" value="1"/>
</dbReference>
<dbReference type="PROSITE" id="PS50041">
    <property type="entry name" value="C_TYPE_LECTIN_2"/>
    <property type="match status" value="1"/>
</dbReference>
<proteinExistence type="predicted"/>
<name>K1RMU3_MAGGI</name>
<dbReference type="SUPFAM" id="SSF56436">
    <property type="entry name" value="C-type lectin-like"/>
    <property type="match status" value="1"/>
</dbReference>
<dbReference type="InParanoid" id="K1RMU3"/>
<accession>K1RMU3</accession>
<evidence type="ECO:0000313" key="1">
    <source>
        <dbReference type="EMBL" id="EKC42920.1"/>
    </source>
</evidence>
<dbReference type="AlphaFoldDB" id="K1RMU3"/>
<sequence>MNNNRRNKAQQVLRTGCVTGQDEWFPEYQTCIWIPTYVYSYEEAKNKCEAVGKDLMGTENFSLIRHLINIINAKDIYVYSRRNGANKYQWSNGTMIPPAQWCPDQPKESKDCVGVVIDRSWCPDGGLDDIHCNNIYRFFCV</sequence>
<reference evidence="1" key="1">
    <citation type="journal article" date="2012" name="Nature">
        <title>The oyster genome reveals stress adaptation and complexity of shell formation.</title>
        <authorList>
            <person name="Zhang G."/>
            <person name="Fang X."/>
            <person name="Guo X."/>
            <person name="Li L."/>
            <person name="Luo R."/>
            <person name="Xu F."/>
            <person name="Yang P."/>
            <person name="Zhang L."/>
            <person name="Wang X."/>
            <person name="Qi H."/>
            <person name="Xiong Z."/>
            <person name="Que H."/>
            <person name="Xie Y."/>
            <person name="Holland P.W."/>
            <person name="Paps J."/>
            <person name="Zhu Y."/>
            <person name="Wu F."/>
            <person name="Chen Y."/>
            <person name="Wang J."/>
            <person name="Peng C."/>
            <person name="Meng J."/>
            <person name="Yang L."/>
            <person name="Liu J."/>
            <person name="Wen B."/>
            <person name="Zhang N."/>
            <person name="Huang Z."/>
            <person name="Zhu Q."/>
            <person name="Feng Y."/>
            <person name="Mount A."/>
            <person name="Hedgecock D."/>
            <person name="Xu Z."/>
            <person name="Liu Y."/>
            <person name="Domazet-Loso T."/>
            <person name="Du Y."/>
            <person name="Sun X."/>
            <person name="Zhang S."/>
            <person name="Liu B."/>
            <person name="Cheng P."/>
            <person name="Jiang X."/>
            <person name="Li J."/>
            <person name="Fan D."/>
            <person name="Wang W."/>
            <person name="Fu W."/>
            <person name="Wang T."/>
            <person name="Wang B."/>
            <person name="Zhang J."/>
            <person name="Peng Z."/>
            <person name="Li Y."/>
            <person name="Li N."/>
            <person name="Wang J."/>
            <person name="Chen M."/>
            <person name="He Y."/>
            <person name="Tan F."/>
            <person name="Song X."/>
            <person name="Zheng Q."/>
            <person name="Huang R."/>
            <person name="Yang H."/>
            <person name="Du X."/>
            <person name="Chen L."/>
            <person name="Yang M."/>
            <person name="Gaffney P.M."/>
            <person name="Wang S."/>
            <person name="Luo L."/>
            <person name="She Z."/>
            <person name="Ming Y."/>
            <person name="Huang W."/>
            <person name="Zhang S."/>
            <person name="Huang B."/>
            <person name="Zhang Y."/>
            <person name="Qu T."/>
            <person name="Ni P."/>
            <person name="Miao G."/>
            <person name="Wang J."/>
            <person name="Wang Q."/>
            <person name="Steinberg C.E."/>
            <person name="Wang H."/>
            <person name="Li N."/>
            <person name="Qian L."/>
            <person name="Zhang G."/>
            <person name="Li Y."/>
            <person name="Yang H."/>
            <person name="Liu X."/>
            <person name="Wang J."/>
            <person name="Yin Y."/>
            <person name="Wang J."/>
        </authorList>
    </citation>
    <scope>NUCLEOTIDE SEQUENCE [LARGE SCALE GENOMIC DNA]</scope>
    <source>
        <strain evidence="1">05x7-T-G4-1.051#20</strain>
    </source>
</reference>
<organism evidence="1">
    <name type="scientific">Magallana gigas</name>
    <name type="common">Pacific oyster</name>
    <name type="synonym">Crassostrea gigas</name>
    <dbReference type="NCBI Taxonomy" id="29159"/>
    <lineage>
        <taxon>Eukaryota</taxon>
        <taxon>Metazoa</taxon>
        <taxon>Spiralia</taxon>
        <taxon>Lophotrochozoa</taxon>
        <taxon>Mollusca</taxon>
        <taxon>Bivalvia</taxon>
        <taxon>Autobranchia</taxon>
        <taxon>Pteriomorphia</taxon>
        <taxon>Ostreida</taxon>
        <taxon>Ostreoidea</taxon>
        <taxon>Ostreidae</taxon>
        <taxon>Magallana</taxon>
    </lineage>
</organism>
<dbReference type="EMBL" id="JH817099">
    <property type="protein sequence ID" value="EKC42920.1"/>
    <property type="molecule type" value="Genomic_DNA"/>
</dbReference>
<protein>
    <submittedName>
        <fullName evidence="1">Uncharacterized protein</fullName>
    </submittedName>
</protein>
<dbReference type="InterPro" id="IPR016187">
    <property type="entry name" value="CTDL_fold"/>
</dbReference>
<dbReference type="Gene3D" id="3.10.100.10">
    <property type="entry name" value="Mannose-Binding Protein A, subunit A"/>
    <property type="match status" value="1"/>
</dbReference>
<dbReference type="Pfam" id="PF00059">
    <property type="entry name" value="Lectin_C"/>
    <property type="match status" value="1"/>
</dbReference>
<dbReference type="InterPro" id="IPR001304">
    <property type="entry name" value="C-type_lectin-like"/>
</dbReference>
<gene>
    <name evidence="1" type="ORF">CGI_10028895</name>
</gene>